<keyword evidence="2" id="KW-0201">Cytochrome c-type biogenesis</keyword>
<comment type="subcellular location">
    <subcellularLocation>
        <location evidence="1">Cell envelope</location>
    </subcellularLocation>
</comment>
<dbReference type="Pfam" id="PF14289">
    <property type="entry name" value="DUF4369"/>
    <property type="match status" value="1"/>
</dbReference>
<protein>
    <submittedName>
        <fullName evidence="6">Thiol-disulfide isomerase or thioredoxin</fullName>
    </submittedName>
</protein>
<accession>A0A521DD54</accession>
<proteinExistence type="predicted"/>
<dbReference type="EMBL" id="FXSZ01000006">
    <property type="protein sequence ID" value="SMO69734.1"/>
    <property type="molecule type" value="Genomic_DNA"/>
</dbReference>
<gene>
    <name evidence="6" type="ORF">SAMN06265350_106214</name>
</gene>
<dbReference type="Pfam" id="PF00578">
    <property type="entry name" value="AhpC-TSA"/>
    <property type="match status" value="1"/>
</dbReference>
<evidence type="ECO:0000256" key="2">
    <source>
        <dbReference type="ARBA" id="ARBA00022748"/>
    </source>
</evidence>
<dbReference type="GO" id="GO:0016209">
    <property type="term" value="F:antioxidant activity"/>
    <property type="evidence" value="ECO:0007669"/>
    <property type="project" value="InterPro"/>
</dbReference>
<dbReference type="InterPro" id="IPR025380">
    <property type="entry name" value="DUF4369"/>
</dbReference>
<evidence type="ECO:0000313" key="6">
    <source>
        <dbReference type="EMBL" id="SMO69734.1"/>
    </source>
</evidence>
<dbReference type="CDD" id="cd02966">
    <property type="entry name" value="TlpA_like_family"/>
    <property type="match status" value="1"/>
</dbReference>
<evidence type="ECO:0000256" key="1">
    <source>
        <dbReference type="ARBA" id="ARBA00004196"/>
    </source>
</evidence>
<dbReference type="InterPro" id="IPR036249">
    <property type="entry name" value="Thioredoxin-like_sf"/>
</dbReference>
<evidence type="ECO:0000259" key="5">
    <source>
        <dbReference type="PROSITE" id="PS51352"/>
    </source>
</evidence>
<dbReference type="Gene3D" id="3.40.30.10">
    <property type="entry name" value="Glutaredoxin"/>
    <property type="match status" value="1"/>
</dbReference>
<dbReference type="PANTHER" id="PTHR42852">
    <property type="entry name" value="THIOL:DISULFIDE INTERCHANGE PROTEIN DSBE"/>
    <property type="match status" value="1"/>
</dbReference>
<evidence type="ECO:0000313" key="7">
    <source>
        <dbReference type="Proteomes" id="UP000315971"/>
    </source>
</evidence>
<dbReference type="InterPro" id="IPR013766">
    <property type="entry name" value="Thioredoxin_domain"/>
</dbReference>
<dbReference type="SUPFAM" id="SSF52833">
    <property type="entry name" value="Thioredoxin-like"/>
    <property type="match status" value="1"/>
</dbReference>
<dbReference type="Proteomes" id="UP000315971">
    <property type="component" value="Unassembled WGS sequence"/>
</dbReference>
<evidence type="ECO:0000256" key="3">
    <source>
        <dbReference type="ARBA" id="ARBA00023157"/>
    </source>
</evidence>
<keyword evidence="7" id="KW-1185">Reference proteome</keyword>
<dbReference type="GO" id="GO:0016853">
    <property type="term" value="F:isomerase activity"/>
    <property type="evidence" value="ECO:0007669"/>
    <property type="project" value="UniProtKB-KW"/>
</dbReference>
<sequence>MILTSLLAKSQDDRGSFYINGYLKNTPSQTVYLINFRNKNIVDSAKVSSTEGLIMLSGSASEERSYYLRFSKKGGILVLAIAPKDSLVLYHDLDNYWETSIKGAVAAKEFLNFNLAANEQGKRLRKIESKIDSMENIGANEDDINVEKNALKLMNIAFHKQNKELAYKTPSPVTASFILANFIIRNELDDLEDLLKHLESKFSRSSYLPETISTIKSKIKASNTINDFSAVTYAPEINALDLKGQPFNLKSLRGKYVLIEFWASWCKPCRAEFPILVKTYNEYKDRNFTILGVSLDSGKEDWIEAIKTDNLTWIHVSDLKGWKSAAAQVYKVNAIPQNFLIDPEGKIIAMNLRGDGLKKKLKEIFK</sequence>
<dbReference type="InterPro" id="IPR000866">
    <property type="entry name" value="AhpC/TSA"/>
</dbReference>
<keyword evidence="6" id="KW-0413">Isomerase</keyword>
<organism evidence="6 7">
    <name type="scientific">Solitalea koreensis</name>
    <dbReference type="NCBI Taxonomy" id="543615"/>
    <lineage>
        <taxon>Bacteria</taxon>
        <taxon>Pseudomonadati</taxon>
        <taxon>Bacteroidota</taxon>
        <taxon>Sphingobacteriia</taxon>
        <taxon>Sphingobacteriales</taxon>
        <taxon>Sphingobacteriaceae</taxon>
        <taxon>Solitalea</taxon>
    </lineage>
</organism>
<dbReference type="InterPro" id="IPR050553">
    <property type="entry name" value="Thioredoxin_ResA/DsbE_sf"/>
</dbReference>
<evidence type="ECO:0000256" key="4">
    <source>
        <dbReference type="ARBA" id="ARBA00023284"/>
    </source>
</evidence>
<dbReference type="PROSITE" id="PS51352">
    <property type="entry name" value="THIOREDOXIN_2"/>
    <property type="match status" value="1"/>
</dbReference>
<keyword evidence="4" id="KW-0676">Redox-active center</keyword>
<dbReference type="GO" id="GO:0030313">
    <property type="term" value="C:cell envelope"/>
    <property type="evidence" value="ECO:0007669"/>
    <property type="project" value="UniProtKB-SubCell"/>
</dbReference>
<dbReference type="GO" id="GO:0016491">
    <property type="term" value="F:oxidoreductase activity"/>
    <property type="evidence" value="ECO:0007669"/>
    <property type="project" value="InterPro"/>
</dbReference>
<reference evidence="6 7" key="1">
    <citation type="submission" date="2017-05" db="EMBL/GenBank/DDBJ databases">
        <authorList>
            <person name="Varghese N."/>
            <person name="Submissions S."/>
        </authorList>
    </citation>
    <scope>NUCLEOTIDE SEQUENCE [LARGE SCALE GENOMIC DNA]</scope>
    <source>
        <strain evidence="6 7">DSM 21342</strain>
    </source>
</reference>
<name>A0A521DD54_9SPHI</name>
<dbReference type="AlphaFoldDB" id="A0A521DD54"/>
<dbReference type="GO" id="GO:0017004">
    <property type="term" value="P:cytochrome complex assembly"/>
    <property type="evidence" value="ECO:0007669"/>
    <property type="project" value="UniProtKB-KW"/>
</dbReference>
<keyword evidence="3" id="KW-1015">Disulfide bond</keyword>
<dbReference type="PANTHER" id="PTHR42852:SF6">
    <property type="entry name" value="THIOL:DISULFIDE INTERCHANGE PROTEIN DSBE"/>
    <property type="match status" value="1"/>
</dbReference>
<feature type="domain" description="Thioredoxin" evidence="5">
    <location>
        <begin position="228"/>
        <end position="366"/>
    </location>
</feature>